<comment type="similarity">
    <text evidence="2">Belongs to the D-alanine--D-alanine ligase family.</text>
</comment>
<keyword evidence="13" id="KW-1185">Reference proteome</keyword>
<keyword evidence="3" id="KW-0963">Cytoplasm</keyword>
<proteinExistence type="inferred from homology"/>
<evidence type="ECO:0000259" key="11">
    <source>
        <dbReference type="PROSITE" id="PS50975"/>
    </source>
</evidence>
<keyword evidence="8" id="KW-0573">Peptidoglycan synthesis</keyword>
<accession>A0A6N7Z4W3</accession>
<dbReference type="Proteomes" id="UP000440096">
    <property type="component" value="Unassembled WGS sequence"/>
</dbReference>
<evidence type="ECO:0000313" key="12">
    <source>
        <dbReference type="EMBL" id="MTD55591.1"/>
    </source>
</evidence>
<dbReference type="InterPro" id="IPR011095">
    <property type="entry name" value="Dala_Dala_lig_C"/>
</dbReference>
<dbReference type="AlphaFoldDB" id="A0A6N7Z4W3"/>
<dbReference type="GO" id="GO:0046872">
    <property type="term" value="F:metal ion binding"/>
    <property type="evidence" value="ECO:0007669"/>
    <property type="project" value="InterPro"/>
</dbReference>
<dbReference type="GO" id="GO:0009252">
    <property type="term" value="P:peptidoglycan biosynthetic process"/>
    <property type="evidence" value="ECO:0007669"/>
    <property type="project" value="UniProtKB-KW"/>
</dbReference>
<evidence type="ECO:0000256" key="7">
    <source>
        <dbReference type="ARBA" id="ARBA00022960"/>
    </source>
</evidence>
<comment type="caution">
    <text evidence="12">The sequence shown here is derived from an EMBL/GenBank/DDBJ whole genome shotgun (WGS) entry which is preliminary data.</text>
</comment>
<dbReference type="GO" id="GO:0005524">
    <property type="term" value="F:ATP binding"/>
    <property type="evidence" value="ECO:0007669"/>
    <property type="project" value="UniProtKB-UniRule"/>
</dbReference>
<protein>
    <submittedName>
        <fullName evidence="12">D-alanine--D-alanine ligase</fullName>
    </submittedName>
</protein>
<evidence type="ECO:0000313" key="13">
    <source>
        <dbReference type="Proteomes" id="UP000440096"/>
    </source>
</evidence>
<dbReference type="PROSITE" id="PS00844">
    <property type="entry name" value="DALA_DALA_LIGASE_2"/>
    <property type="match status" value="1"/>
</dbReference>
<dbReference type="Pfam" id="PF07478">
    <property type="entry name" value="Dala_Dala_lig_C"/>
    <property type="match status" value="1"/>
</dbReference>
<evidence type="ECO:0000256" key="4">
    <source>
        <dbReference type="ARBA" id="ARBA00022598"/>
    </source>
</evidence>
<dbReference type="OrthoDB" id="9803907at2"/>
<evidence type="ECO:0000256" key="2">
    <source>
        <dbReference type="ARBA" id="ARBA00010871"/>
    </source>
</evidence>
<dbReference type="SUPFAM" id="SSF52440">
    <property type="entry name" value="PreATP-grasp domain"/>
    <property type="match status" value="1"/>
</dbReference>
<evidence type="ECO:0000256" key="10">
    <source>
        <dbReference type="PROSITE-ProRule" id="PRU00409"/>
    </source>
</evidence>
<dbReference type="PANTHER" id="PTHR23132">
    <property type="entry name" value="D-ALANINE--D-ALANINE LIGASE"/>
    <property type="match status" value="1"/>
</dbReference>
<sequence>MRVGFTYDLRDHYQALGYNSEEIAEFDYLDTVEAVESALNGQGVAVDRIGTVLDLAPRLVAGERWDLVFNMAVGLHGAGREAQVPALLDAWQQPYAFSDPLTSAICLHKVTTKHVFTAHGLPTAPFVLVEAESDLAKVDLPFPLMAKPVHEGNSKGVSPASRIDSPEALREICCQLLARFRQPVLIESFLPGREMTVGILGTGDNATSIGVMEKLLGEEPVYFKYDVGFPGRLVNDAEALRAQDVALQAWRAVGGRDGGRIDLRSDAHGQPHLLEVNPFPGLRPGYADLPVMSELAGIPFAELIGRMLRSACERWELSDGS</sequence>
<dbReference type="SUPFAM" id="SSF56059">
    <property type="entry name" value="Glutathione synthetase ATP-binding domain-like"/>
    <property type="match status" value="1"/>
</dbReference>
<dbReference type="GO" id="GO:0008716">
    <property type="term" value="F:D-alanine-D-alanine ligase activity"/>
    <property type="evidence" value="ECO:0007669"/>
    <property type="project" value="InterPro"/>
</dbReference>
<dbReference type="InterPro" id="IPR000291">
    <property type="entry name" value="D-Ala_lig_Van_CS"/>
</dbReference>
<keyword evidence="7" id="KW-0133">Cell shape</keyword>
<keyword evidence="9" id="KW-0961">Cell wall biogenesis/degradation</keyword>
<dbReference type="PROSITE" id="PS50975">
    <property type="entry name" value="ATP_GRASP"/>
    <property type="match status" value="1"/>
</dbReference>
<evidence type="ECO:0000256" key="9">
    <source>
        <dbReference type="ARBA" id="ARBA00023316"/>
    </source>
</evidence>
<dbReference type="GO" id="GO:0008360">
    <property type="term" value="P:regulation of cell shape"/>
    <property type="evidence" value="ECO:0007669"/>
    <property type="project" value="UniProtKB-KW"/>
</dbReference>
<evidence type="ECO:0000256" key="3">
    <source>
        <dbReference type="ARBA" id="ARBA00022490"/>
    </source>
</evidence>
<dbReference type="Gene3D" id="3.30.470.20">
    <property type="entry name" value="ATP-grasp fold, B domain"/>
    <property type="match status" value="1"/>
</dbReference>
<comment type="subcellular location">
    <subcellularLocation>
        <location evidence="1">Cytoplasm</location>
    </subcellularLocation>
</comment>
<dbReference type="InterPro" id="IPR013815">
    <property type="entry name" value="ATP_grasp_subdomain_1"/>
</dbReference>
<dbReference type="InterPro" id="IPR016185">
    <property type="entry name" value="PreATP-grasp_dom_sf"/>
</dbReference>
<dbReference type="Gene3D" id="3.30.1490.20">
    <property type="entry name" value="ATP-grasp fold, A domain"/>
    <property type="match status" value="1"/>
</dbReference>
<dbReference type="GO" id="GO:0005737">
    <property type="term" value="C:cytoplasm"/>
    <property type="evidence" value="ECO:0007669"/>
    <property type="project" value="UniProtKB-SubCell"/>
</dbReference>
<evidence type="ECO:0000256" key="8">
    <source>
        <dbReference type="ARBA" id="ARBA00022984"/>
    </source>
</evidence>
<keyword evidence="4 12" id="KW-0436">Ligase</keyword>
<name>A0A6N7Z4W3_9PSEU</name>
<feature type="domain" description="ATP-grasp" evidence="11">
    <location>
        <begin position="113"/>
        <end position="309"/>
    </location>
</feature>
<dbReference type="GO" id="GO:0071555">
    <property type="term" value="P:cell wall organization"/>
    <property type="evidence" value="ECO:0007669"/>
    <property type="project" value="UniProtKB-KW"/>
</dbReference>
<dbReference type="EMBL" id="WMBA01000023">
    <property type="protein sequence ID" value="MTD55591.1"/>
    <property type="molecule type" value="Genomic_DNA"/>
</dbReference>
<evidence type="ECO:0000256" key="5">
    <source>
        <dbReference type="ARBA" id="ARBA00022741"/>
    </source>
</evidence>
<dbReference type="InterPro" id="IPR011761">
    <property type="entry name" value="ATP-grasp"/>
</dbReference>
<dbReference type="PANTHER" id="PTHR23132:SF23">
    <property type="entry name" value="D-ALANINE--D-ALANINE LIGASE B"/>
    <property type="match status" value="1"/>
</dbReference>
<dbReference type="RefSeq" id="WP_154757802.1">
    <property type="nucleotide sequence ID" value="NZ_WMBA01000023.1"/>
</dbReference>
<evidence type="ECO:0000256" key="1">
    <source>
        <dbReference type="ARBA" id="ARBA00004496"/>
    </source>
</evidence>
<keyword evidence="5 10" id="KW-0547">Nucleotide-binding</keyword>
<reference evidence="12 13" key="1">
    <citation type="submission" date="2019-11" db="EMBL/GenBank/DDBJ databases">
        <title>Draft genome of Amycolatopsis RM579.</title>
        <authorList>
            <person name="Duangmal K."/>
            <person name="Mingma R."/>
        </authorList>
    </citation>
    <scope>NUCLEOTIDE SEQUENCE [LARGE SCALE GENOMIC DNA]</scope>
    <source>
        <strain evidence="12 13">RM579</strain>
    </source>
</reference>
<evidence type="ECO:0000256" key="6">
    <source>
        <dbReference type="ARBA" id="ARBA00022840"/>
    </source>
</evidence>
<keyword evidence="6 10" id="KW-0067">ATP-binding</keyword>
<organism evidence="12 13">
    <name type="scientific">Amycolatopsis pithecellobii</name>
    <dbReference type="NCBI Taxonomy" id="664692"/>
    <lineage>
        <taxon>Bacteria</taxon>
        <taxon>Bacillati</taxon>
        <taxon>Actinomycetota</taxon>
        <taxon>Actinomycetes</taxon>
        <taxon>Pseudonocardiales</taxon>
        <taxon>Pseudonocardiaceae</taxon>
        <taxon>Amycolatopsis</taxon>
    </lineage>
</organism>
<gene>
    <name evidence="12" type="ORF">GKO32_16635</name>
</gene>